<feature type="compositionally biased region" description="Pro residues" evidence="1">
    <location>
        <begin position="309"/>
        <end position="320"/>
    </location>
</feature>
<evidence type="ECO:0000313" key="2">
    <source>
        <dbReference type="EMBL" id="GMA30184.1"/>
    </source>
</evidence>
<comment type="caution">
    <text evidence="2">The sequence shown here is derived from an EMBL/GenBank/DDBJ whole genome shotgun (WGS) entry which is preliminary data.</text>
</comment>
<feature type="compositionally biased region" description="Low complexity" evidence="1">
    <location>
        <begin position="380"/>
        <end position="390"/>
    </location>
</feature>
<organism evidence="2 3">
    <name type="scientific">Litorihabitans aurantiacus</name>
    <dbReference type="NCBI Taxonomy" id="1930061"/>
    <lineage>
        <taxon>Bacteria</taxon>
        <taxon>Bacillati</taxon>
        <taxon>Actinomycetota</taxon>
        <taxon>Actinomycetes</taxon>
        <taxon>Micrococcales</taxon>
        <taxon>Beutenbergiaceae</taxon>
        <taxon>Litorihabitans</taxon>
    </lineage>
</organism>
<accession>A0AA37ULG4</accession>
<evidence type="ECO:0000313" key="3">
    <source>
        <dbReference type="Proteomes" id="UP001157161"/>
    </source>
</evidence>
<proteinExistence type="predicted"/>
<keyword evidence="3" id="KW-1185">Reference proteome</keyword>
<feature type="region of interest" description="Disordered" evidence="1">
    <location>
        <begin position="257"/>
        <end position="437"/>
    </location>
</feature>
<feature type="compositionally biased region" description="Low complexity" evidence="1">
    <location>
        <begin position="89"/>
        <end position="108"/>
    </location>
</feature>
<sequence>MDMTHANPSVTGTIAPDGSSEIVADGIAVPVAPAGTDLLEARAAITTYLARRAAATGPVTVEVTDPEVRVQLMVHPDGTVSYLSVDQTSAPDGGASPSAPAAPPAAAGSHEDPFAAPAAGGGAVENWDDRPIDETRVAPPTRVRRRDYAAAREAAAANGQDIEDVTLPASSGLPSGLAFAPPATPAPAAPAAPPEPAGGLVDRAPFSAPAPPAAGATSSDLPPVELEQIGHDEAAASPAEQHDAVGDDAADDAAVVAEPATEGRSDVGAVAPVDAPDEPTGTAPEDATGTAGPTTWEMPRTTSAAPWAAPTPAPVPPVQAPAPSVQAQPVVQPNAEPAPNAPAPATDPASAPAQQWGQQPPSAFGQPQHPQPQPQPPTQPFGQPQQHGGPDQNAPTGAYGQSEAQPSPATRREARSSFLQAGDHEAPATQGLRGALQRIGIKVAPSQAERNQRSDESAVAQHWPGTRTIAVVNGKGARARPRARLCSRPSSHVRAVAACSRGTTTRRAGPSGGAPSRGRTSRPSGTCCPAPMTCSPPAPALRRSPRTCTTRRATSTTCCARRPTCSPRTSASAVTTSTRCTTSPRSTSGCCSSTRATTRRPSTGCG</sequence>
<gene>
    <name evidence="2" type="ORF">GCM10025875_01760</name>
</gene>
<name>A0AA37ULG4_9MICO</name>
<dbReference type="EMBL" id="BSUM01000001">
    <property type="protein sequence ID" value="GMA30184.1"/>
    <property type="molecule type" value="Genomic_DNA"/>
</dbReference>
<evidence type="ECO:0000256" key="1">
    <source>
        <dbReference type="SAM" id="MobiDB-lite"/>
    </source>
</evidence>
<feature type="region of interest" description="Disordered" evidence="1">
    <location>
        <begin position="443"/>
        <end position="462"/>
    </location>
</feature>
<dbReference type="AlphaFoldDB" id="A0AA37ULG4"/>
<feature type="region of interest" description="Disordered" evidence="1">
    <location>
        <begin position="576"/>
        <end position="606"/>
    </location>
</feature>
<feature type="region of interest" description="Disordered" evidence="1">
    <location>
        <begin position="176"/>
        <end position="221"/>
    </location>
</feature>
<feature type="compositionally biased region" description="Pro residues" evidence="1">
    <location>
        <begin position="369"/>
        <end position="379"/>
    </location>
</feature>
<feature type="region of interest" description="Disordered" evidence="1">
    <location>
        <begin position="84"/>
        <end position="145"/>
    </location>
</feature>
<dbReference type="Proteomes" id="UP001157161">
    <property type="component" value="Unassembled WGS sequence"/>
</dbReference>
<protein>
    <submittedName>
        <fullName evidence="2">Uncharacterized protein</fullName>
    </submittedName>
</protein>
<reference evidence="2" key="1">
    <citation type="journal article" date="2014" name="Int. J. Syst. Evol. Microbiol.">
        <title>Complete genome sequence of Corynebacterium casei LMG S-19264T (=DSM 44701T), isolated from a smear-ripened cheese.</title>
        <authorList>
            <consortium name="US DOE Joint Genome Institute (JGI-PGF)"/>
            <person name="Walter F."/>
            <person name="Albersmeier A."/>
            <person name="Kalinowski J."/>
            <person name="Ruckert C."/>
        </authorList>
    </citation>
    <scope>NUCLEOTIDE SEQUENCE</scope>
    <source>
        <strain evidence="2">NBRC 112290</strain>
    </source>
</reference>
<feature type="compositionally biased region" description="Basic and acidic residues" evidence="1">
    <location>
        <begin position="127"/>
        <end position="136"/>
    </location>
</feature>
<feature type="compositionally biased region" description="Pro residues" evidence="1">
    <location>
        <begin position="182"/>
        <end position="196"/>
    </location>
</feature>
<feature type="compositionally biased region" description="Low complexity" evidence="1">
    <location>
        <begin position="321"/>
        <end position="355"/>
    </location>
</feature>
<feature type="region of interest" description="Disordered" evidence="1">
    <location>
        <begin position="496"/>
        <end position="528"/>
    </location>
</feature>
<reference evidence="2" key="2">
    <citation type="submission" date="2023-02" db="EMBL/GenBank/DDBJ databases">
        <authorList>
            <person name="Sun Q."/>
            <person name="Mori K."/>
        </authorList>
    </citation>
    <scope>NUCLEOTIDE SEQUENCE</scope>
    <source>
        <strain evidence="2">NBRC 112290</strain>
    </source>
</reference>